<keyword evidence="5 9" id="KW-0812">Transmembrane</keyword>
<proteinExistence type="inferred from homology"/>
<keyword evidence="4 9" id="KW-0997">Cell inner membrane</keyword>
<evidence type="ECO:0000256" key="5">
    <source>
        <dbReference type="ARBA" id="ARBA00022692"/>
    </source>
</evidence>
<comment type="subcellular location">
    <subcellularLocation>
        <location evidence="1 9">Cell inner membrane</location>
        <topology evidence="1 9">Multi-pass membrane protein</topology>
    </subcellularLocation>
</comment>
<dbReference type="Proteomes" id="UP001143330">
    <property type="component" value="Unassembled WGS sequence"/>
</dbReference>
<dbReference type="GO" id="GO:0015740">
    <property type="term" value="P:C4-dicarboxylate transport"/>
    <property type="evidence" value="ECO:0007669"/>
    <property type="project" value="TreeGrafter"/>
</dbReference>
<evidence type="ECO:0000259" key="10">
    <source>
        <dbReference type="Pfam" id="PF04290"/>
    </source>
</evidence>
<dbReference type="RefSeq" id="WP_213363964.1">
    <property type="nucleotide sequence ID" value="NZ_BSFM01000011.1"/>
</dbReference>
<evidence type="ECO:0000313" key="11">
    <source>
        <dbReference type="EMBL" id="GLK83754.1"/>
    </source>
</evidence>
<keyword evidence="3" id="KW-1003">Cell membrane</keyword>
<evidence type="ECO:0000256" key="4">
    <source>
        <dbReference type="ARBA" id="ARBA00022519"/>
    </source>
</evidence>
<reference evidence="11" key="1">
    <citation type="journal article" date="2014" name="Int. J. Syst. Evol. Microbiol.">
        <title>Complete genome sequence of Corynebacterium casei LMG S-19264T (=DSM 44701T), isolated from a smear-ripened cheese.</title>
        <authorList>
            <consortium name="US DOE Joint Genome Institute (JGI-PGF)"/>
            <person name="Walter F."/>
            <person name="Albersmeier A."/>
            <person name="Kalinowski J."/>
            <person name="Ruckert C."/>
        </authorList>
    </citation>
    <scope>NUCLEOTIDE SEQUENCE</scope>
    <source>
        <strain evidence="11">VKM B-2789</strain>
    </source>
</reference>
<dbReference type="PANTHER" id="PTHR35011:SF2">
    <property type="entry name" value="2,3-DIKETO-L-GULONATE TRAP TRANSPORTER SMALL PERMEASE PROTEIN YIAM"/>
    <property type="match status" value="1"/>
</dbReference>
<feature type="transmembrane region" description="Helical" evidence="9">
    <location>
        <begin position="127"/>
        <end position="145"/>
    </location>
</feature>
<dbReference type="PANTHER" id="PTHR35011">
    <property type="entry name" value="2,3-DIKETO-L-GULONATE TRAP TRANSPORTER SMALL PERMEASE PROTEIN YIAM"/>
    <property type="match status" value="1"/>
</dbReference>
<keyword evidence="2 9" id="KW-0813">Transport</keyword>
<evidence type="ECO:0000256" key="2">
    <source>
        <dbReference type="ARBA" id="ARBA00022448"/>
    </source>
</evidence>
<keyword evidence="7 9" id="KW-0472">Membrane</keyword>
<feature type="transmembrane region" description="Helical" evidence="9">
    <location>
        <begin position="7"/>
        <end position="26"/>
    </location>
</feature>
<dbReference type="GO" id="GO:0005886">
    <property type="term" value="C:plasma membrane"/>
    <property type="evidence" value="ECO:0007669"/>
    <property type="project" value="UniProtKB-SubCell"/>
</dbReference>
<comment type="function">
    <text evidence="9">Part of the tripartite ATP-independent periplasmic (TRAP) transport system.</text>
</comment>
<evidence type="ECO:0000256" key="8">
    <source>
        <dbReference type="ARBA" id="ARBA00038436"/>
    </source>
</evidence>
<feature type="transmembrane region" description="Helical" evidence="9">
    <location>
        <begin position="46"/>
        <end position="64"/>
    </location>
</feature>
<dbReference type="AlphaFoldDB" id="A0A9W6N9T0"/>
<protein>
    <recommendedName>
        <fullName evidence="9">TRAP transporter small permease protein</fullName>
    </recommendedName>
</protein>
<dbReference type="Pfam" id="PF04290">
    <property type="entry name" value="DctQ"/>
    <property type="match status" value="1"/>
</dbReference>
<comment type="similarity">
    <text evidence="8 9">Belongs to the TRAP transporter small permease family.</text>
</comment>
<evidence type="ECO:0000256" key="3">
    <source>
        <dbReference type="ARBA" id="ARBA00022475"/>
    </source>
</evidence>
<evidence type="ECO:0000256" key="7">
    <source>
        <dbReference type="ARBA" id="ARBA00023136"/>
    </source>
</evidence>
<name>A0A9W6N9T0_9HYPH</name>
<sequence>MTHRLGMLLRVVIGGFGVAALLLYFYQIVSTWAFHEYSISWGAEMSIYLLVWAMFLACSELIRVDSHIRADFLITHVSVRTQRWFELVNCLVGLLFGAGLVWYGWQATYDAWDLDERSATALMFPMWLYYAAAPTGGVFIVLRYLERFVRYAAAFDERTMALHSAAEV</sequence>
<evidence type="ECO:0000256" key="6">
    <source>
        <dbReference type="ARBA" id="ARBA00022989"/>
    </source>
</evidence>
<gene>
    <name evidence="11" type="ORF">GCM10017653_18240</name>
</gene>
<dbReference type="GO" id="GO:0022857">
    <property type="term" value="F:transmembrane transporter activity"/>
    <property type="evidence" value="ECO:0007669"/>
    <property type="project" value="UniProtKB-UniRule"/>
</dbReference>
<comment type="subunit">
    <text evidence="9">The complex comprises the extracytoplasmic solute receptor protein and the two transmembrane proteins.</text>
</comment>
<comment type="caution">
    <text evidence="11">The sequence shown here is derived from an EMBL/GenBank/DDBJ whole genome shotgun (WGS) entry which is preliminary data.</text>
</comment>
<evidence type="ECO:0000256" key="9">
    <source>
        <dbReference type="RuleBase" id="RU369079"/>
    </source>
</evidence>
<accession>A0A9W6N9T0</accession>
<feature type="domain" description="Tripartite ATP-independent periplasmic transporters DctQ component" evidence="10">
    <location>
        <begin position="22"/>
        <end position="151"/>
    </location>
</feature>
<reference evidence="11" key="2">
    <citation type="submission" date="2023-01" db="EMBL/GenBank/DDBJ databases">
        <authorList>
            <person name="Sun Q."/>
            <person name="Evtushenko L."/>
        </authorList>
    </citation>
    <scope>NUCLEOTIDE SEQUENCE</scope>
    <source>
        <strain evidence="11">VKM B-2789</strain>
    </source>
</reference>
<evidence type="ECO:0000256" key="1">
    <source>
        <dbReference type="ARBA" id="ARBA00004429"/>
    </source>
</evidence>
<dbReference type="InterPro" id="IPR055348">
    <property type="entry name" value="DctQ"/>
</dbReference>
<evidence type="ECO:0000313" key="12">
    <source>
        <dbReference type="Proteomes" id="UP001143330"/>
    </source>
</evidence>
<organism evidence="11 12">
    <name type="scientific">Ancylobacter defluvii</name>
    <dbReference type="NCBI Taxonomy" id="1282440"/>
    <lineage>
        <taxon>Bacteria</taxon>
        <taxon>Pseudomonadati</taxon>
        <taxon>Pseudomonadota</taxon>
        <taxon>Alphaproteobacteria</taxon>
        <taxon>Hyphomicrobiales</taxon>
        <taxon>Xanthobacteraceae</taxon>
        <taxon>Ancylobacter</taxon>
    </lineage>
</organism>
<feature type="transmembrane region" description="Helical" evidence="9">
    <location>
        <begin position="84"/>
        <end position="105"/>
    </location>
</feature>
<dbReference type="EMBL" id="BSFM01000011">
    <property type="protein sequence ID" value="GLK83754.1"/>
    <property type="molecule type" value="Genomic_DNA"/>
</dbReference>
<keyword evidence="6 9" id="KW-1133">Transmembrane helix</keyword>
<keyword evidence="12" id="KW-1185">Reference proteome</keyword>
<dbReference type="InterPro" id="IPR007387">
    <property type="entry name" value="TRAP_DctQ"/>
</dbReference>